<reference evidence="1 2" key="1">
    <citation type="submission" date="2015-02" db="EMBL/GenBank/DDBJ databases">
        <authorList>
            <person name="Chooi Y.-H."/>
        </authorList>
    </citation>
    <scope>NUCLEOTIDE SEQUENCE [LARGE SCALE GENOMIC DNA]</scope>
    <source>
        <strain evidence="1">E3</strain>
    </source>
</reference>
<gene>
    <name evidence="1" type="ORF">PBRA_005627</name>
</gene>
<dbReference type="EMBL" id="CDSF01000078">
    <property type="protein sequence ID" value="CEO97023.1"/>
    <property type="molecule type" value="Genomic_DNA"/>
</dbReference>
<accession>A0A0G4IP00</accession>
<name>A0A0G4IP00_PLABS</name>
<organism evidence="1 2">
    <name type="scientific">Plasmodiophora brassicae</name>
    <name type="common">Clubroot disease agent</name>
    <dbReference type="NCBI Taxonomy" id="37360"/>
    <lineage>
        <taxon>Eukaryota</taxon>
        <taxon>Sar</taxon>
        <taxon>Rhizaria</taxon>
        <taxon>Endomyxa</taxon>
        <taxon>Phytomyxea</taxon>
        <taxon>Plasmodiophorida</taxon>
        <taxon>Plasmodiophoridae</taxon>
        <taxon>Plasmodiophora</taxon>
    </lineage>
</organism>
<evidence type="ECO:0000313" key="2">
    <source>
        <dbReference type="Proteomes" id="UP000039324"/>
    </source>
</evidence>
<dbReference type="AlphaFoldDB" id="A0A0G4IP00"/>
<protein>
    <submittedName>
        <fullName evidence="1">Uncharacterized protein</fullName>
    </submittedName>
</protein>
<proteinExistence type="predicted"/>
<sequence length="93" mass="10340">MDCSKPARPFVYGCAGQNIGDPGCLRPKANSWPPWWSYLLTSADNDQSGRQHFIFTFLEEALDRSTSFATVLVRRTFAATTIHRSTVCINPSG</sequence>
<keyword evidence="2" id="KW-1185">Reference proteome</keyword>
<dbReference type="Proteomes" id="UP000039324">
    <property type="component" value="Unassembled WGS sequence"/>
</dbReference>
<evidence type="ECO:0000313" key="1">
    <source>
        <dbReference type="EMBL" id="CEO97023.1"/>
    </source>
</evidence>